<name>A0A0F3GNC5_9BACT</name>
<dbReference type="Proteomes" id="UP000033423">
    <property type="component" value="Unassembled WGS sequence"/>
</dbReference>
<keyword evidence="2" id="KW-1185">Reference proteome</keyword>
<dbReference type="EMBL" id="LACI01001898">
    <property type="protein sequence ID" value="KJU83435.1"/>
    <property type="molecule type" value="Genomic_DNA"/>
</dbReference>
<comment type="caution">
    <text evidence="1">The sequence shown here is derived from an EMBL/GenBank/DDBJ whole genome shotgun (WGS) entry which is preliminary data.</text>
</comment>
<reference evidence="1 2" key="1">
    <citation type="submission" date="2015-02" db="EMBL/GenBank/DDBJ databases">
        <title>Single-cell genomics of uncultivated deep-branching MTB reveals a conserved set of magnetosome genes.</title>
        <authorList>
            <person name="Kolinko S."/>
            <person name="Richter M."/>
            <person name="Glockner F.O."/>
            <person name="Brachmann A."/>
            <person name="Schuler D."/>
        </authorList>
    </citation>
    <scope>NUCLEOTIDE SEQUENCE [LARGE SCALE GENOMIC DNA]</scope>
    <source>
        <strain evidence="1">TM-1</strain>
    </source>
</reference>
<evidence type="ECO:0000313" key="1">
    <source>
        <dbReference type="EMBL" id="KJU83435.1"/>
    </source>
</evidence>
<sequence length="56" mass="6376">MVQKDYEANLETTIAYMRQDQRRDAVMSLKTALLQVPLEDKVADNTAYLKILAMSA</sequence>
<dbReference type="AlphaFoldDB" id="A0A0F3GNC5"/>
<accession>A0A0F3GNC5</accession>
<organism evidence="1 2">
    <name type="scientific">Candidatus Magnetobacterium bavaricum</name>
    <dbReference type="NCBI Taxonomy" id="29290"/>
    <lineage>
        <taxon>Bacteria</taxon>
        <taxon>Pseudomonadati</taxon>
        <taxon>Nitrospirota</taxon>
        <taxon>Thermodesulfovibrionia</taxon>
        <taxon>Thermodesulfovibrionales</taxon>
        <taxon>Candidatus Magnetobacteriaceae</taxon>
        <taxon>Candidatus Magnetobacterium</taxon>
    </lineage>
</organism>
<protein>
    <submittedName>
        <fullName evidence="1">Uncharacterized protein</fullName>
    </submittedName>
</protein>
<proteinExistence type="predicted"/>
<feature type="non-terminal residue" evidence="1">
    <location>
        <position position="56"/>
    </location>
</feature>
<evidence type="ECO:0000313" key="2">
    <source>
        <dbReference type="Proteomes" id="UP000033423"/>
    </source>
</evidence>
<gene>
    <name evidence="1" type="ORF">MBAV_004371</name>
</gene>